<organism evidence="9 10">
    <name type="scientific">Vespula squamosa</name>
    <name type="common">Southern yellow jacket</name>
    <name type="synonym">Wasp</name>
    <dbReference type="NCBI Taxonomy" id="30214"/>
    <lineage>
        <taxon>Eukaryota</taxon>
        <taxon>Metazoa</taxon>
        <taxon>Ecdysozoa</taxon>
        <taxon>Arthropoda</taxon>
        <taxon>Hexapoda</taxon>
        <taxon>Insecta</taxon>
        <taxon>Pterygota</taxon>
        <taxon>Neoptera</taxon>
        <taxon>Endopterygota</taxon>
        <taxon>Hymenoptera</taxon>
        <taxon>Apocrita</taxon>
        <taxon>Aculeata</taxon>
        <taxon>Vespoidea</taxon>
        <taxon>Vespidae</taxon>
        <taxon>Vespinae</taxon>
        <taxon>Vespula</taxon>
    </lineage>
</organism>
<evidence type="ECO:0000256" key="4">
    <source>
        <dbReference type="ARBA" id="ARBA00022664"/>
    </source>
</evidence>
<comment type="subcellular location">
    <subcellularLocation>
        <location evidence="1">Nucleus</location>
    </subcellularLocation>
</comment>
<evidence type="ECO:0000313" key="9">
    <source>
        <dbReference type="EMBL" id="KAL2726615.1"/>
    </source>
</evidence>
<evidence type="ECO:0000256" key="8">
    <source>
        <dbReference type="SAM" id="Coils"/>
    </source>
</evidence>
<dbReference type="Proteomes" id="UP001607302">
    <property type="component" value="Unassembled WGS sequence"/>
</dbReference>
<keyword evidence="4" id="KW-0507">mRNA processing</keyword>
<evidence type="ECO:0000256" key="6">
    <source>
        <dbReference type="ARBA" id="ARBA00023187"/>
    </source>
</evidence>
<keyword evidence="10" id="KW-1185">Reference proteome</keyword>
<keyword evidence="5" id="KW-0747">Spliceosome</keyword>
<dbReference type="AlphaFoldDB" id="A0ABD2B1N6"/>
<dbReference type="PANTHER" id="PTHR13296:SF0">
    <property type="entry name" value="PRE-MRNA-SPLICING FACTOR SPF27"/>
    <property type="match status" value="1"/>
</dbReference>
<proteinExistence type="inferred from homology"/>
<feature type="coiled-coil region" evidence="8">
    <location>
        <begin position="172"/>
        <end position="199"/>
    </location>
</feature>
<dbReference type="GO" id="GO:0006397">
    <property type="term" value="P:mRNA processing"/>
    <property type="evidence" value="ECO:0007669"/>
    <property type="project" value="UniProtKB-KW"/>
</dbReference>
<sequence>MAGEVIVDALPYIDQGYDEPGVREACSTGYVFYSFTMDMIKFIFDIWRMYPLLAQFQALAMVEEETRRYRPTKNYLEHLPSLNINAFETDVMKHEFERMQNRLPMEVLSMKRYELPPPPPGKMNDLTAWNESVENSSAQLEHQATRICNLELMMEYGCEAWKSYLEILVQLVSQGQRQLQTLRKKIQEVNWQRKSMQTQGGEKLRALEAQWVGLVSKNYEIEQACVHIEEEIHKTIMNKEEIIEINHVPGDEEPAVPGKSATDVMAMEMNLAENQII</sequence>
<dbReference type="InterPro" id="IPR008409">
    <property type="entry name" value="SPF27"/>
</dbReference>
<protein>
    <recommendedName>
        <fullName evidence="3">Pre-mRNA-splicing factor SPF27</fullName>
    </recommendedName>
</protein>
<dbReference type="GO" id="GO:0008380">
    <property type="term" value="P:RNA splicing"/>
    <property type="evidence" value="ECO:0007669"/>
    <property type="project" value="UniProtKB-KW"/>
</dbReference>
<dbReference type="EMBL" id="JAUDFV010000133">
    <property type="protein sequence ID" value="KAL2726615.1"/>
    <property type="molecule type" value="Genomic_DNA"/>
</dbReference>
<keyword evidence="8" id="KW-0175">Coiled coil</keyword>
<dbReference type="GO" id="GO:0005681">
    <property type="term" value="C:spliceosomal complex"/>
    <property type="evidence" value="ECO:0007669"/>
    <property type="project" value="UniProtKB-KW"/>
</dbReference>
<keyword evidence="7" id="KW-0539">Nucleus</keyword>
<evidence type="ECO:0000256" key="2">
    <source>
        <dbReference type="ARBA" id="ARBA00010788"/>
    </source>
</evidence>
<dbReference type="Pfam" id="PF05700">
    <property type="entry name" value="BCAS2"/>
    <property type="match status" value="1"/>
</dbReference>
<evidence type="ECO:0000256" key="3">
    <source>
        <dbReference type="ARBA" id="ARBA00014158"/>
    </source>
</evidence>
<name>A0ABD2B1N6_VESSQ</name>
<comment type="similarity">
    <text evidence="2">Belongs to the SPF27 family.</text>
</comment>
<keyword evidence="6" id="KW-0508">mRNA splicing</keyword>
<comment type="caution">
    <text evidence="9">The sequence shown here is derived from an EMBL/GenBank/DDBJ whole genome shotgun (WGS) entry which is preliminary data.</text>
</comment>
<reference evidence="9 10" key="1">
    <citation type="journal article" date="2024" name="Ann. Entomol. Soc. Am.">
        <title>Genomic analyses of the southern and eastern yellowjacket wasps (Hymenoptera: Vespidae) reveal evolutionary signatures of social life.</title>
        <authorList>
            <person name="Catto M.A."/>
            <person name="Caine P.B."/>
            <person name="Orr S.E."/>
            <person name="Hunt B.G."/>
            <person name="Goodisman M.A.D."/>
        </authorList>
    </citation>
    <scope>NUCLEOTIDE SEQUENCE [LARGE SCALE GENOMIC DNA]</scope>
    <source>
        <strain evidence="9">233</strain>
        <tissue evidence="9">Head and thorax</tissue>
    </source>
</reference>
<gene>
    <name evidence="9" type="ORF">V1478_006893</name>
</gene>
<evidence type="ECO:0000256" key="5">
    <source>
        <dbReference type="ARBA" id="ARBA00022728"/>
    </source>
</evidence>
<evidence type="ECO:0000256" key="1">
    <source>
        <dbReference type="ARBA" id="ARBA00004123"/>
    </source>
</evidence>
<evidence type="ECO:0000256" key="7">
    <source>
        <dbReference type="ARBA" id="ARBA00023242"/>
    </source>
</evidence>
<evidence type="ECO:0000313" key="10">
    <source>
        <dbReference type="Proteomes" id="UP001607302"/>
    </source>
</evidence>
<dbReference type="PANTHER" id="PTHR13296">
    <property type="entry name" value="BCAS2 PROTEIN"/>
    <property type="match status" value="1"/>
</dbReference>
<accession>A0ABD2B1N6</accession>